<evidence type="ECO:0000256" key="7">
    <source>
        <dbReference type="ARBA" id="ARBA00023310"/>
    </source>
</evidence>
<dbReference type="InterPro" id="IPR026015">
    <property type="entry name" value="ATP_synth_OSCP/delta_N_sf"/>
</dbReference>
<keyword evidence="4 8" id="KW-0406">Ion transport</keyword>
<evidence type="ECO:0000256" key="5">
    <source>
        <dbReference type="ARBA" id="ARBA00023136"/>
    </source>
</evidence>
<reference evidence="9 10" key="1">
    <citation type="submission" date="2019-09" db="EMBL/GenBank/DDBJ databases">
        <title>NBRP : Genome information of microbial organism related human and environment.</title>
        <authorList>
            <person name="Hattori M."/>
            <person name="Oshima K."/>
            <person name="Inaba H."/>
            <person name="Suda W."/>
            <person name="Sakamoto M."/>
            <person name="Iino T."/>
            <person name="Kitahara M."/>
            <person name="Oshida Y."/>
            <person name="Iida T."/>
            <person name="Kudo T."/>
            <person name="Itoh T."/>
            <person name="Ohkuma M."/>
        </authorList>
    </citation>
    <scope>NUCLEOTIDE SEQUENCE [LARGE SCALE GENOMIC DNA]</scope>
    <source>
        <strain evidence="9 10">Q-1</strain>
    </source>
</reference>
<dbReference type="NCBIfam" id="TIGR01145">
    <property type="entry name" value="ATP_synt_delta"/>
    <property type="match status" value="1"/>
</dbReference>
<name>A0A5A7N2S3_9PROT</name>
<dbReference type="NCBIfam" id="NF004406">
    <property type="entry name" value="PRK05758.3-2"/>
    <property type="match status" value="1"/>
</dbReference>
<evidence type="ECO:0000256" key="4">
    <source>
        <dbReference type="ARBA" id="ARBA00023065"/>
    </source>
</evidence>
<keyword evidence="10" id="KW-1185">Reference proteome</keyword>
<dbReference type="PANTHER" id="PTHR11910">
    <property type="entry name" value="ATP SYNTHASE DELTA CHAIN"/>
    <property type="match status" value="1"/>
</dbReference>
<sequence>MSGRYATALFALARESASLEALARDRAHLTAFFGEQPGLLSLAASPLLTRNQQGAVVETLATRLDLSALMKKFLGVLTRNRRLSILLAVLRDLSALEADHKGEVTADVRVARALTKTQMTALEAQLKSIAGRDVAINASVDESLIGGLVVRIGSRMIDSSIATKLDSLERAMKGI</sequence>
<dbReference type="PROSITE" id="PS00389">
    <property type="entry name" value="ATPASE_DELTA"/>
    <property type="match status" value="1"/>
</dbReference>
<comment type="function">
    <text evidence="8">This protein is part of the stalk that links CF(0) to CF(1). It either transmits conformational changes from CF(0) to CF(1) or is implicated in proton conduction.</text>
</comment>
<gene>
    <name evidence="8 9" type="primary">atpH</name>
    <name evidence="9" type="ORF">JCM17846_02740</name>
</gene>
<evidence type="ECO:0000256" key="3">
    <source>
        <dbReference type="ARBA" id="ARBA00022781"/>
    </source>
</evidence>
<evidence type="ECO:0000256" key="6">
    <source>
        <dbReference type="ARBA" id="ARBA00023196"/>
    </source>
</evidence>
<comment type="similarity">
    <text evidence="8">Belongs to the ATPase delta chain family.</text>
</comment>
<keyword evidence="2 8" id="KW-0813">Transport</keyword>
<keyword evidence="7 8" id="KW-0066">ATP synthesis</keyword>
<dbReference type="EMBL" id="BKCN01000001">
    <property type="protein sequence ID" value="GER02592.1"/>
    <property type="molecule type" value="Genomic_DNA"/>
</dbReference>
<dbReference type="InterPro" id="IPR020781">
    <property type="entry name" value="ATPase_OSCP/d_CS"/>
</dbReference>
<dbReference type="Gene3D" id="1.10.520.20">
    <property type="entry name" value="N-terminal domain of the delta subunit of the F1F0-ATP synthase"/>
    <property type="match status" value="1"/>
</dbReference>
<accession>A0A5A7N2S3</accession>
<keyword evidence="3 8" id="KW-0375">Hydrogen ion transport</keyword>
<comment type="caution">
    <text evidence="9">The sequence shown here is derived from an EMBL/GenBank/DDBJ whole genome shotgun (WGS) entry which is preliminary data.</text>
</comment>
<proteinExistence type="inferred from homology"/>
<evidence type="ECO:0000256" key="2">
    <source>
        <dbReference type="ARBA" id="ARBA00022448"/>
    </source>
</evidence>
<dbReference type="InterPro" id="IPR000711">
    <property type="entry name" value="ATPase_OSCP/dsu"/>
</dbReference>
<dbReference type="AlphaFoldDB" id="A0A5A7N2S3"/>
<dbReference type="GO" id="GO:0045259">
    <property type="term" value="C:proton-transporting ATP synthase complex"/>
    <property type="evidence" value="ECO:0007669"/>
    <property type="project" value="UniProtKB-KW"/>
</dbReference>
<dbReference type="Pfam" id="PF00213">
    <property type="entry name" value="OSCP"/>
    <property type="match status" value="1"/>
</dbReference>
<dbReference type="Proteomes" id="UP000324996">
    <property type="component" value="Unassembled WGS sequence"/>
</dbReference>
<dbReference type="GO" id="GO:0046933">
    <property type="term" value="F:proton-transporting ATP synthase activity, rotational mechanism"/>
    <property type="evidence" value="ECO:0007669"/>
    <property type="project" value="UniProtKB-UniRule"/>
</dbReference>
<organism evidence="9 10">
    <name type="scientific">Iodidimonas nitroreducens</name>
    <dbReference type="NCBI Taxonomy" id="1236968"/>
    <lineage>
        <taxon>Bacteria</taxon>
        <taxon>Pseudomonadati</taxon>
        <taxon>Pseudomonadota</taxon>
        <taxon>Alphaproteobacteria</taxon>
        <taxon>Iodidimonadales</taxon>
        <taxon>Iodidimonadaceae</taxon>
        <taxon>Iodidimonas</taxon>
    </lineage>
</organism>
<keyword evidence="8" id="KW-1003">Cell membrane</keyword>
<evidence type="ECO:0000313" key="10">
    <source>
        <dbReference type="Proteomes" id="UP000324996"/>
    </source>
</evidence>
<comment type="subcellular location">
    <subcellularLocation>
        <location evidence="8">Cell membrane</location>
        <topology evidence="8">Peripheral membrane protein</topology>
    </subcellularLocation>
    <subcellularLocation>
        <location evidence="1">Membrane</location>
    </subcellularLocation>
</comment>
<keyword evidence="5 8" id="KW-0472">Membrane</keyword>
<evidence type="ECO:0000256" key="1">
    <source>
        <dbReference type="ARBA" id="ARBA00004370"/>
    </source>
</evidence>
<keyword evidence="6 8" id="KW-0139">CF(1)</keyword>
<protein>
    <recommendedName>
        <fullName evidence="8">ATP synthase subunit delta</fullName>
    </recommendedName>
    <alternativeName>
        <fullName evidence="8">ATP synthase F(1) sector subunit delta</fullName>
    </alternativeName>
    <alternativeName>
        <fullName evidence="8">F-type ATPase subunit delta</fullName>
        <shortName evidence="8">F-ATPase subunit delta</shortName>
    </alternativeName>
</protein>
<comment type="function">
    <text evidence="8">F(1)F(0) ATP synthase produces ATP from ADP in the presence of a proton or sodium gradient. F-type ATPases consist of two structural domains, F(1) containing the extramembraneous catalytic core and F(0) containing the membrane proton channel, linked together by a central stalk and a peripheral stalk. During catalysis, ATP synthesis in the catalytic domain of F(1) is coupled via a rotary mechanism of the central stalk subunits to proton translocation.</text>
</comment>
<dbReference type="GO" id="GO:0005886">
    <property type="term" value="C:plasma membrane"/>
    <property type="evidence" value="ECO:0007669"/>
    <property type="project" value="UniProtKB-SubCell"/>
</dbReference>
<evidence type="ECO:0000256" key="8">
    <source>
        <dbReference type="HAMAP-Rule" id="MF_01416"/>
    </source>
</evidence>
<dbReference type="PRINTS" id="PR00125">
    <property type="entry name" value="ATPASEDELTA"/>
</dbReference>
<dbReference type="HAMAP" id="MF_01416">
    <property type="entry name" value="ATP_synth_delta_bact"/>
    <property type="match status" value="1"/>
</dbReference>
<evidence type="ECO:0000313" key="9">
    <source>
        <dbReference type="EMBL" id="GER02592.1"/>
    </source>
</evidence>
<dbReference type="SUPFAM" id="SSF47928">
    <property type="entry name" value="N-terminal domain of the delta subunit of the F1F0-ATP synthase"/>
    <property type="match status" value="1"/>
</dbReference>